<dbReference type="Proteomes" id="UP001597119">
    <property type="component" value="Unassembled WGS sequence"/>
</dbReference>
<evidence type="ECO:0000313" key="3">
    <source>
        <dbReference type="Proteomes" id="UP001597119"/>
    </source>
</evidence>
<proteinExistence type="predicted"/>
<sequence>MDRRSLLKATGIAAATTTVGVTSSAGIASGEVEVTQESDYEVWTVTGKEVYDLSDGEELSNVLVDQSADGACLTIRSRNSRNWEVRNVGFVGVGQAGSGSNRFQFQVSAPEGSQGVIENVWANGKERDGQPSTELGGIYIRAAHGGQMKIRNTYIEGYGNNGAYASAMGKDSGNGGTVTIENAYHRDNTVSQFRIGSTDSDVRNCVGIVNDPNGERGVYTGTTDNRNARGIWGLHYPDQRVENSSFYVSPDDVNPDGVFEARYIPGRSGGSRAVLEVVDCDVNPDAPSLRESTSNAEVNFTNLGNEPTADVIGGGGVPLSPEMAARGEREMPDPPEFSESNGGDGTPDLDRTLTIDGTNADRTDYEFTVSGEIAENPDVGSLGEGDQIDGATATGFVNGGVDGYLFSGEITDATVDGNATILVDGEEVDFGTPDLDRTLTFDGTNADRTDYQFTVSGEIAENPDVGSLGEGDQIDGSTATGFVNGGIDGYLFSGEITDATVDGNATVLLDGEEVDPETLGLNRTLTVDGTDAERTDYEFTVSGGLAENPDVGSLGEGDQIDGSTATGFVNGGIDGYLFSGEVTDASVTGDAPILVDGEPLDLGQFESAPTIDRYEVVEVDSPNPDANIVVEWDVSDPDGDLASATVEVVNDSGTVVDSAETSISGDVAYGVDYFAIEDVDGQRFSVQLTVTDSSGNESSASESVQE</sequence>
<dbReference type="SUPFAM" id="SSF51126">
    <property type="entry name" value="Pectin lyase-like"/>
    <property type="match status" value="1"/>
</dbReference>
<organism evidence="2 3">
    <name type="scientific">Halorientalis brevis</name>
    <dbReference type="NCBI Taxonomy" id="1126241"/>
    <lineage>
        <taxon>Archaea</taxon>
        <taxon>Methanobacteriati</taxon>
        <taxon>Methanobacteriota</taxon>
        <taxon>Stenosarchaea group</taxon>
        <taxon>Halobacteria</taxon>
        <taxon>Halobacteriales</taxon>
        <taxon>Haloarculaceae</taxon>
        <taxon>Halorientalis</taxon>
    </lineage>
</organism>
<dbReference type="AlphaFoldDB" id="A0ABD6CDF6"/>
<protein>
    <submittedName>
        <fullName evidence="2">Uncharacterized protein</fullName>
    </submittedName>
</protein>
<keyword evidence="3" id="KW-1185">Reference proteome</keyword>
<evidence type="ECO:0000313" key="2">
    <source>
        <dbReference type="EMBL" id="MFD1588332.1"/>
    </source>
</evidence>
<dbReference type="RefSeq" id="WP_247381487.1">
    <property type="nucleotide sequence ID" value="NZ_JALLGV010000010.1"/>
</dbReference>
<feature type="region of interest" description="Disordered" evidence="1">
    <location>
        <begin position="325"/>
        <end position="350"/>
    </location>
</feature>
<dbReference type="InterPro" id="IPR011050">
    <property type="entry name" value="Pectin_lyase_fold/virulence"/>
</dbReference>
<dbReference type="EMBL" id="JBHUDJ010000011">
    <property type="protein sequence ID" value="MFD1588332.1"/>
    <property type="molecule type" value="Genomic_DNA"/>
</dbReference>
<reference evidence="2 3" key="1">
    <citation type="journal article" date="2019" name="Int. J. Syst. Evol. Microbiol.">
        <title>The Global Catalogue of Microorganisms (GCM) 10K type strain sequencing project: providing services to taxonomists for standard genome sequencing and annotation.</title>
        <authorList>
            <consortium name="The Broad Institute Genomics Platform"/>
            <consortium name="The Broad Institute Genome Sequencing Center for Infectious Disease"/>
            <person name="Wu L."/>
            <person name="Ma J."/>
        </authorList>
    </citation>
    <scope>NUCLEOTIDE SEQUENCE [LARGE SCALE GENOMIC DNA]</scope>
    <source>
        <strain evidence="2 3">CGMCC 1.12125</strain>
    </source>
</reference>
<evidence type="ECO:0000256" key="1">
    <source>
        <dbReference type="SAM" id="MobiDB-lite"/>
    </source>
</evidence>
<accession>A0ABD6CDF6</accession>
<gene>
    <name evidence="2" type="ORF">ACFR9U_15225</name>
</gene>
<comment type="caution">
    <text evidence="2">The sequence shown here is derived from an EMBL/GenBank/DDBJ whole genome shotgun (WGS) entry which is preliminary data.</text>
</comment>
<name>A0ABD6CDF6_9EURY</name>